<accession>A0A895YDS9</accession>
<dbReference type="EMBL" id="CP070499">
    <property type="protein sequence ID" value="QSB15964.1"/>
    <property type="molecule type" value="Genomic_DNA"/>
</dbReference>
<evidence type="ECO:0000256" key="6">
    <source>
        <dbReference type="SAM" id="Phobius"/>
    </source>
</evidence>
<dbReference type="KEGG" id="nhy:JQS43_06435"/>
<proteinExistence type="predicted"/>
<evidence type="ECO:0000256" key="5">
    <source>
        <dbReference type="SAM" id="MobiDB-lite"/>
    </source>
</evidence>
<dbReference type="GO" id="GO:0016020">
    <property type="term" value="C:membrane"/>
    <property type="evidence" value="ECO:0007669"/>
    <property type="project" value="UniProtKB-SubCell"/>
</dbReference>
<evidence type="ECO:0000259" key="7">
    <source>
        <dbReference type="Pfam" id="PF06271"/>
    </source>
</evidence>
<evidence type="ECO:0000313" key="8">
    <source>
        <dbReference type="EMBL" id="QSB15964.1"/>
    </source>
</evidence>
<evidence type="ECO:0000256" key="2">
    <source>
        <dbReference type="ARBA" id="ARBA00022692"/>
    </source>
</evidence>
<dbReference type="RefSeq" id="WP_239678155.1">
    <property type="nucleotide sequence ID" value="NZ_CP070499.1"/>
</dbReference>
<dbReference type="Proteomes" id="UP000662857">
    <property type="component" value="Chromosome"/>
</dbReference>
<dbReference type="AlphaFoldDB" id="A0A895YDS9"/>
<keyword evidence="2 6" id="KW-0812">Transmembrane</keyword>
<dbReference type="Pfam" id="PF06271">
    <property type="entry name" value="RDD"/>
    <property type="match status" value="1"/>
</dbReference>
<organism evidence="8 9">
    <name type="scientific">Natronosporangium hydrolyticum</name>
    <dbReference type="NCBI Taxonomy" id="2811111"/>
    <lineage>
        <taxon>Bacteria</taxon>
        <taxon>Bacillati</taxon>
        <taxon>Actinomycetota</taxon>
        <taxon>Actinomycetes</taxon>
        <taxon>Micromonosporales</taxon>
        <taxon>Micromonosporaceae</taxon>
        <taxon>Natronosporangium</taxon>
    </lineage>
</organism>
<dbReference type="PANTHER" id="PTHR38480:SF1">
    <property type="entry name" value="SLR0254 PROTEIN"/>
    <property type="match status" value="1"/>
</dbReference>
<feature type="transmembrane region" description="Helical" evidence="6">
    <location>
        <begin position="113"/>
        <end position="137"/>
    </location>
</feature>
<feature type="transmembrane region" description="Helical" evidence="6">
    <location>
        <begin position="60"/>
        <end position="80"/>
    </location>
</feature>
<keyword evidence="3 6" id="KW-1133">Transmembrane helix</keyword>
<reference evidence="8" key="1">
    <citation type="submission" date="2021-02" db="EMBL/GenBank/DDBJ databases">
        <title>Natrosporangium hydrolyticum gen. nov., sp. nov, a haloalkaliphilic actinobacterium from a soda solonchak soil.</title>
        <authorList>
            <person name="Sorokin D.Y."/>
            <person name="Khijniak T.V."/>
            <person name="Zakharycheva A.P."/>
            <person name="Boueva O.V."/>
            <person name="Ariskina E.V."/>
            <person name="Hahnke R.L."/>
            <person name="Bunk B."/>
            <person name="Sproer C."/>
            <person name="Schumann P."/>
            <person name="Evtushenko L.I."/>
            <person name="Kublanov I.V."/>
        </authorList>
    </citation>
    <scope>NUCLEOTIDE SEQUENCE</scope>
    <source>
        <strain evidence="8">DSM 106523</strain>
    </source>
</reference>
<feature type="region of interest" description="Disordered" evidence="5">
    <location>
        <begin position="270"/>
        <end position="292"/>
    </location>
</feature>
<comment type="subcellular location">
    <subcellularLocation>
        <location evidence="1">Membrane</location>
        <topology evidence="1">Multi-pass membrane protein</topology>
    </subcellularLocation>
</comment>
<evidence type="ECO:0000313" key="9">
    <source>
        <dbReference type="Proteomes" id="UP000662857"/>
    </source>
</evidence>
<evidence type="ECO:0000256" key="1">
    <source>
        <dbReference type="ARBA" id="ARBA00004141"/>
    </source>
</evidence>
<sequence>MTGDAVAMEIRVARPASRALALLVDLFAQVLLWLTLQLLGVFVLLLLASLGLAEWPLWQAMAIVITVVVFVGYPTAMLTLTRGRTLGKLALGLRVVRDDGGPVGFRHSFTRTLVGVAVEFPAVVLPFGGWILSVLLMTTHPRSKRLGDHAAGTFVIHERTPPTGQWLPAMPPRMAIWAATLDLSRVDDELALTVRHFLGRTRSLAEPARSRLGEQLAREIAQATSPPPPAGTAGWEYLAAVHAERHDRAMRRVRGVPGAGHPVWSELLAVTAPPRPPSPTSPNPAGQAPAAR</sequence>
<feature type="compositionally biased region" description="Pro residues" evidence="5">
    <location>
        <begin position="273"/>
        <end position="282"/>
    </location>
</feature>
<name>A0A895YDS9_9ACTN</name>
<feature type="transmembrane region" description="Helical" evidence="6">
    <location>
        <begin position="20"/>
        <end position="48"/>
    </location>
</feature>
<gene>
    <name evidence="8" type="ORF">JQS43_06435</name>
</gene>
<evidence type="ECO:0000256" key="3">
    <source>
        <dbReference type="ARBA" id="ARBA00022989"/>
    </source>
</evidence>
<dbReference type="InterPro" id="IPR010432">
    <property type="entry name" value="RDD"/>
</dbReference>
<evidence type="ECO:0000256" key="4">
    <source>
        <dbReference type="ARBA" id="ARBA00023136"/>
    </source>
</evidence>
<keyword evidence="4 6" id="KW-0472">Membrane</keyword>
<feature type="domain" description="RDD" evidence="7">
    <location>
        <begin position="13"/>
        <end position="152"/>
    </location>
</feature>
<keyword evidence="9" id="KW-1185">Reference proteome</keyword>
<protein>
    <submittedName>
        <fullName evidence="8">RDD family protein</fullName>
    </submittedName>
</protein>
<dbReference type="PANTHER" id="PTHR38480">
    <property type="entry name" value="SLR0254 PROTEIN"/>
    <property type="match status" value="1"/>
</dbReference>